<keyword evidence="3" id="KW-1185">Reference proteome</keyword>
<name>A0A4T0FS30_9BASI</name>
<dbReference type="OrthoDB" id="10560778at2759"/>
<keyword evidence="1" id="KW-0472">Membrane</keyword>
<feature type="transmembrane region" description="Helical" evidence="1">
    <location>
        <begin position="7"/>
        <end position="28"/>
    </location>
</feature>
<evidence type="ECO:0000313" key="2">
    <source>
        <dbReference type="EMBL" id="TIA91607.1"/>
    </source>
</evidence>
<protein>
    <submittedName>
        <fullName evidence="2">Uncharacterized protein</fullName>
    </submittedName>
</protein>
<organism evidence="2 3">
    <name type="scientific">Wallemia hederae</name>
    <dbReference type="NCBI Taxonomy" id="1540922"/>
    <lineage>
        <taxon>Eukaryota</taxon>
        <taxon>Fungi</taxon>
        <taxon>Dikarya</taxon>
        <taxon>Basidiomycota</taxon>
        <taxon>Wallemiomycotina</taxon>
        <taxon>Wallemiomycetes</taxon>
        <taxon>Wallemiales</taxon>
        <taxon>Wallemiaceae</taxon>
        <taxon>Wallemia</taxon>
    </lineage>
</organism>
<dbReference type="EMBL" id="SPNW01000011">
    <property type="protein sequence ID" value="TIA91607.1"/>
    <property type="molecule type" value="Genomic_DNA"/>
</dbReference>
<keyword evidence="1" id="KW-1133">Transmembrane helix</keyword>
<sequence>MKQYADVNLLLSIAVAILSLFIVSPYVLNSEATRAASVGEREAKVAERESFVAARESALYWKSIPPPETQDDANTCECSDESLLLRELDLTRKESSLHKREANVGKREAWLIENWPRSD</sequence>
<keyword evidence="1" id="KW-0812">Transmembrane</keyword>
<evidence type="ECO:0000256" key="1">
    <source>
        <dbReference type="SAM" id="Phobius"/>
    </source>
</evidence>
<accession>A0A4T0FS30</accession>
<dbReference type="AlphaFoldDB" id="A0A4T0FS30"/>
<evidence type="ECO:0000313" key="3">
    <source>
        <dbReference type="Proteomes" id="UP000310189"/>
    </source>
</evidence>
<dbReference type="Proteomes" id="UP000310189">
    <property type="component" value="Unassembled WGS sequence"/>
</dbReference>
<gene>
    <name evidence="2" type="ORF">E3P99_01012</name>
</gene>
<proteinExistence type="predicted"/>
<reference evidence="2 3" key="1">
    <citation type="submission" date="2019-03" db="EMBL/GenBank/DDBJ databases">
        <title>Sequencing 23 genomes of Wallemia ichthyophaga.</title>
        <authorList>
            <person name="Gostincar C."/>
        </authorList>
    </citation>
    <scope>NUCLEOTIDE SEQUENCE [LARGE SCALE GENOMIC DNA]</scope>
    <source>
        <strain evidence="2 3">EXF-5753</strain>
    </source>
</reference>
<comment type="caution">
    <text evidence="2">The sequence shown here is derived from an EMBL/GenBank/DDBJ whole genome shotgun (WGS) entry which is preliminary data.</text>
</comment>